<evidence type="ECO:0000313" key="4">
    <source>
        <dbReference type="Proteomes" id="UP000295560"/>
    </source>
</evidence>
<organism evidence="3 4">
    <name type="scientific">Pseudonocardia endophytica</name>
    <dbReference type="NCBI Taxonomy" id="401976"/>
    <lineage>
        <taxon>Bacteria</taxon>
        <taxon>Bacillati</taxon>
        <taxon>Actinomycetota</taxon>
        <taxon>Actinomycetes</taxon>
        <taxon>Pseudonocardiales</taxon>
        <taxon>Pseudonocardiaceae</taxon>
        <taxon>Pseudonocardia</taxon>
    </lineage>
</organism>
<evidence type="ECO:0000313" key="3">
    <source>
        <dbReference type="EMBL" id="TCK24639.1"/>
    </source>
</evidence>
<sequence length="286" mass="29902">MLSSMIVGGLHGFARATALGLDRNRGEPPEHLAARPGTHSALLIGGFATTTPLLGPLEHWLIALGYDVVPTAVGAGLACGRRTVDALESIVRDETDHSGRRVQLVGHSRGGQFARSLAHRVPDRVSGVVTVATPFDLAKLSWPMRALLGAVAGARATGVEGVAGVGCLVGNCCRTFRTQMHGPLPDGVAFTSIWSPDDRVAPPAACREPEAENVEVRGGHNALLTGTHARRAVAEALLRGTRRRSRPRSRSSRSTHDRRRGPAVPASVPPIQATTPPSGVARAAGA</sequence>
<feature type="compositionally biased region" description="Basic residues" evidence="1">
    <location>
        <begin position="240"/>
        <end position="261"/>
    </location>
</feature>
<dbReference type="InterPro" id="IPR029058">
    <property type="entry name" value="AB_hydrolase_fold"/>
</dbReference>
<accession>A0A4R1HX63</accession>
<evidence type="ECO:0000259" key="2">
    <source>
        <dbReference type="Pfam" id="PF00561"/>
    </source>
</evidence>
<dbReference type="Pfam" id="PF00561">
    <property type="entry name" value="Abhydrolase_1"/>
    <property type="match status" value="1"/>
</dbReference>
<proteinExistence type="predicted"/>
<dbReference type="Proteomes" id="UP000295560">
    <property type="component" value="Unassembled WGS sequence"/>
</dbReference>
<comment type="caution">
    <text evidence="3">The sequence shown here is derived from an EMBL/GenBank/DDBJ whole genome shotgun (WGS) entry which is preliminary data.</text>
</comment>
<protein>
    <recommendedName>
        <fullName evidence="2">AB hydrolase-1 domain-containing protein</fullName>
    </recommendedName>
</protein>
<name>A0A4R1HX63_PSEEN</name>
<dbReference type="EMBL" id="SMFZ01000001">
    <property type="protein sequence ID" value="TCK24639.1"/>
    <property type="molecule type" value="Genomic_DNA"/>
</dbReference>
<dbReference type="Gene3D" id="3.40.50.1820">
    <property type="entry name" value="alpha/beta hydrolase"/>
    <property type="match status" value="1"/>
</dbReference>
<dbReference type="GO" id="GO:0003824">
    <property type="term" value="F:catalytic activity"/>
    <property type="evidence" value="ECO:0007669"/>
    <property type="project" value="UniProtKB-ARBA"/>
</dbReference>
<dbReference type="OrthoDB" id="8871309at2"/>
<dbReference type="AlphaFoldDB" id="A0A4R1HX63"/>
<feature type="domain" description="AB hydrolase-1" evidence="2">
    <location>
        <begin position="99"/>
        <end position="137"/>
    </location>
</feature>
<feature type="region of interest" description="Disordered" evidence="1">
    <location>
        <begin position="238"/>
        <end position="286"/>
    </location>
</feature>
<evidence type="ECO:0000256" key="1">
    <source>
        <dbReference type="SAM" id="MobiDB-lite"/>
    </source>
</evidence>
<gene>
    <name evidence="3" type="ORF">EV378_0418</name>
</gene>
<dbReference type="SUPFAM" id="SSF53474">
    <property type="entry name" value="alpha/beta-Hydrolases"/>
    <property type="match status" value="1"/>
</dbReference>
<keyword evidence="4" id="KW-1185">Reference proteome</keyword>
<dbReference type="InterPro" id="IPR000073">
    <property type="entry name" value="AB_hydrolase_1"/>
</dbReference>
<reference evidence="3 4" key="1">
    <citation type="submission" date="2019-03" db="EMBL/GenBank/DDBJ databases">
        <title>Sequencing the genomes of 1000 actinobacteria strains.</title>
        <authorList>
            <person name="Klenk H.-P."/>
        </authorList>
    </citation>
    <scope>NUCLEOTIDE SEQUENCE [LARGE SCALE GENOMIC DNA]</scope>
    <source>
        <strain evidence="3 4">DSM 44969</strain>
    </source>
</reference>
<dbReference type="RefSeq" id="WP_132421066.1">
    <property type="nucleotide sequence ID" value="NZ_SMFZ01000001.1"/>
</dbReference>